<reference evidence="2" key="1">
    <citation type="journal article" date="2009" name="PLoS Genet.">
        <title>Sequencing, mapping, and analysis of 27,455 maize full-length cDNAs.</title>
        <authorList>
            <person name="Soderlund C."/>
            <person name="Descour A."/>
            <person name="Kudrna D."/>
            <person name="Bomhoff M."/>
            <person name="Boyd L."/>
            <person name="Currie J."/>
            <person name="Angelova A."/>
            <person name="Collura K."/>
            <person name="Wissotski M."/>
            <person name="Ashley E."/>
            <person name="Morrow D."/>
            <person name="Fernandes J."/>
            <person name="Walbot V."/>
            <person name="Yu Y."/>
        </authorList>
    </citation>
    <scope>NUCLEOTIDE SEQUENCE</scope>
    <source>
        <strain evidence="2">B73</strain>
    </source>
</reference>
<accession>C4IY55</accession>
<organism evidence="2">
    <name type="scientific">Zea mays</name>
    <name type="common">Maize</name>
    <dbReference type="NCBI Taxonomy" id="4577"/>
    <lineage>
        <taxon>Eukaryota</taxon>
        <taxon>Viridiplantae</taxon>
        <taxon>Streptophyta</taxon>
        <taxon>Embryophyta</taxon>
        <taxon>Tracheophyta</taxon>
        <taxon>Spermatophyta</taxon>
        <taxon>Magnoliopsida</taxon>
        <taxon>Liliopsida</taxon>
        <taxon>Poales</taxon>
        <taxon>Poaceae</taxon>
        <taxon>PACMAD clade</taxon>
        <taxon>Panicoideae</taxon>
        <taxon>Andropogonodae</taxon>
        <taxon>Andropogoneae</taxon>
        <taxon>Tripsacinae</taxon>
        <taxon>Zea</taxon>
    </lineage>
</organism>
<feature type="compositionally biased region" description="Basic and acidic residues" evidence="1">
    <location>
        <begin position="102"/>
        <end position="118"/>
    </location>
</feature>
<protein>
    <submittedName>
        <fullName evidence="2">Uncharacterized protein</fullName>
    </submittedName>
</protein>
<sequence length="146" mass="15951">MYSAAVSIRPAPSAPAPATRQEANMPWSARSRAAYPSCAARSTFRRYGAPSTATFTSLASSRSALRRYARTGGQPTARALQHVTSVSKSGPWASCRVSSCRPHAERNKEKGRERERETLGMAACRGRRGRACDRRRARRRSPGARG</sequence>
<feature type="compositionally biased region" description="Basic residues" evidence="1">
    <location>
        <begin position="125"/>
        <end position="146"/>
    </location>
</feature>
<evidence type="ECO:0000313" key="2">
    <source>
        <dbReference type="EMBL" id="ACR33855.1"/>
    </source>
</evidence>
<proteinExistence type="evidence at transcript level"/>
<dbReference type="AlphaFoldDB" id="C4IY55"/>
<reference evidence="2" key="2">
    <citation type="submission" date="2012-06" db="EMBL/GenBank/DDBJ databases">
        <authorList>
            <person name="Yu Y."/>
            <person name="Currie J."/>
            <person name="Lomeli R."/>
            <person name="Angelova A."/>
            <person name="Collura K."/>
            <person name="Wissotski M."/>
            <person name="Campos D."/>
            <person name="Kudrna D."/>
            <person name="Golser W."/>
            <person name="Ashely E."/>
            <person name="Descour A."/>
            <person name="Fernandes J."/>
            <person name="Soderlund C."/>
            <person name="Walbot V."/>
        </authorList>
    </citation>
    <scope>NUCLEOTIDE SEQUENCE</scope>
    <source>
        <strain evidence="2">B73</strain>
    </source>
</reference>
<feature type="region of interest" description="Disordered" evidence="1">
    <location>
        <begin position="92"/>
        <end position="146"/>
    </location>
</feature>
<evidence type="ECO:0000256" key="1">
    <source>
        <dbReference type="SAM" id="MobiDB-lite"/>
    </source>
</evidence>
<dbReference type="EMBL" id="BT083502">
    <property type="protein sequence ID" value="ACR33855.1"/>
    <property type="molecule type" value="mRNA"/>
</dbReference>
<name>C4IY55_MAIZE</name>
<feature type="compositionally biased region" description="Low complexity" evidence="1">
    <location>
        <begin position="1"/>
        <end position="11"/>
    </location>
</feature>
<feature type="region of interest" description="Disordered" evidence="1">
    <location>
        <begin position="1"/>
        <end position="31"/>
    </location>
</feature>